<evidence type="ECO:0000313" key="12">
    <source>
        <dbReference type="EMBL" id="PZA11271.1"/>
    </source>
</evidence>
<accession>A0A323UFN6</accession>
<dbReference type="SUPFAM" id="SSF52540">
    <property type="entry name" value="P-loop containing nucleoside triphosphate hydrolases"/>
    <property type="match status" value="2"/>
</dbReference>
<feature type="domain" description="ABC transporter" evidence="10">
    <location>
        <begin position="270"/>
        <end position="500"/>
    </location>
</feature>
<dbReference type="PROSITE" id="PS51012">
    <property type="entry name" value="ABC_TM2"/>
    <property type="match status" value="1"/>
</dbReference>
<organism evidence="12 13">
    <name type="scientific">Rhodopseudomonas palustris</name>
    <dbReference type="NCBI Taxonomy" id="1076"/>
    <lineage>
        <taxon>Bacteria</taxon>
        <taxon>Pseudomonadati</taxon>
        <taxon>Pseudomonadota</taxon>
        <taxon>Alphaproteobacteria</taxon>
        <taxon>Hyphomicrobiales</taxon>
        <taxon>Nitrobacteraceae</taxon>
        <taxon>Rhodopseudomonas</taxon>
    </lineage>
</organism>
<keyword evidence="5 12" id="KW-0067">ATP-binding</keyword>
<dbReference type="InterPro" id="IPR013525">
    <property type="entry name" value="ABC2_TM"/>
</dbReference>
<dbReference type="InterPro" id="IPR047817">
    <property type="entry name" value="ABC2_TM_bact-type"/>
</dbReference>
<keyword evidence="4" id="KW-0547">Nucleotide-binding</keyword>
<evidence type="ECO:0000256" key="6">
    <source>
        <dbReference type="ARBA" id="ARBA00022989"/>
    </source>
</evidence>
<dbReference type="InterPro" id="IPR003439">
    <property type="entry name" value="ABC_transporter-like_ATP-bd"/>
</dbReference>
<comment type="caution">
    <text evidence="12">The sequence shown here is derived from an EMBL/GenBank/DDBJ whole genome shotgun (WGS) entry which is preliminary data.</text>
</comment>
<evidence type="ECO:0000256" key="1">
    <source>
        <dbReference type="ARBA" id="ARBA00004141"/>
    </source>
</evidence>
<dbReference type="AlphaFoldDB" id="A0A323UFN6"/>
<dbReference type="Pfam" id="PF12698">
    <property type="entry name" value="ABC2_membrane_3"/>
    <property type="match status" value="1"/>
</dbReference>
<feature type="transmembrane region" description="Helical" evidence="9">
    <location>
        <begin position="761"/>
        <end position="782"/>
    </location>
</feature>
<evidence type="ECO:0000256" key="4">
    <source>
        <dbReference type="ARBA" id="ARBA00022741"/>
    </source>
</evidence>
<evidence type="ECO:0000256" key="9">
    <source>
        <dbReference type="SAM" id="Phobius"/>
    </source>
</evidence>
<dbReference type="RefSeq" id="WP_110787357.1">
    <property type="nucleotide sequence ID" value="NZ_QKQS01000023.1"/>
</dbReference>
<feature type="transmembrane region" description="Helical" evidence="9">
    <location>
        <begin position="817"/>
        <end position="839"/>
    </location>
</feature>
<dbReference type="GO" id="GO:0016020">
    <property type="term" value="C:membrane"/>
    <property type="evidence" value="ECO:0007669"/>
    <property type="project" value="UniProtKB-SubCell"/>
</dbReference>
<evidence type="ECO:0000256" key="7">
    <source>
        <dbReference type="ARBA" id="ARBA00023136"/>
    </source>
</evidence>
<feature type="domain" description="ABC transmembrane type-2" evidence="11">
    <location>
        <begin position="661"/>
        <end position="902"/>
    </location>
</feature>
<dbReference type="GO" id="GO:0005524">
    <property type="term" value="F:ATP binding"/>
    <property type="evidence" value="ECO:0007669"/>
    <property type="project" value="UniProtKB-KW"/>
</dbReference>
<evidence type="ECO:0000256" key="2">
    <source>
        <dbReference type="ARBA" id="ARBA00005417"/>
    </source>
</evidence>
<feature type="transmembrane region" description="Helical" evidence="9">
    <location>
        <begin position="788"/>
        <end position="810"/>
    </location>
</feature>
<dbReference type="Pfam" id="PF00005">
    <property type="entry name" value="ABC_tran"/>
    <property type="match status" value="2"/>
</dbReference>
<evidence type="ECO:0000259" key="11">
    <source>
        <dbReference type="PROSITE" id="PS51012"/>
    </source>
</evidence>
<dbReference type="InterPro" id="IPR017871">
    <property type="entry name" value="ABC_transporter-like_CS"/>
</dbReference>
<keyword evidence="6 9" id="KW-1133">Transmembrane helix</keyword>
<comment type="similarity">
    <text evidence="2">Belongs to the ABC transporter superfamily.</text>
</comment>
<comment type="subcellular location">
    <subcellularLocation>
        <location evidence="1">Membrane</location>
        <topology evidence="1">Multi-pass membrane protein</topology>
    </subcellularLocation>
</comment>
<keyword evidence="7 9" id="KW-0472">Membrane</keyword>
<evidence type="ECO:0000259" key="10">
    <source>
        <dbReference type="PROSITE" id="PS50893"/>
    </source>
</evidence>
<name>A0A323UFN6_RHOPL</name>
<dbReference type="GO" id="GO:0140359">
    <property type="term" value="F:ABC-type transporter activity"/>
    <property type="evidence" value="ECO:0007669"/>
    <property type="project" value="InterPro"/>
</dbReference>
<sequence>MNGFAARLTHVTHVYGATHALDDVTLELPAGKMVGLIGPDGVGKSTMLALISGVRRIQSGDVLALDGDMRDARHRAASAARIAYMPQGLGRNLYPTLSVFENLDFFGRLFGQGTAERKARIAELLRATGLSPFGDRPAGKLSGGMKQKLSLCCALIHDPDLLILDEPTTGVDPLSRRQFWELIDRIRGRRPQMSVLVATAYMEEAERFDWLAALNDGKIIGAGTPAELRAQTKQPTLDAAFIALLPAEMRADYAEVVLPPLPDSDDGYAIEAENLTCRFGDFTAVDHVNFQIKRGEIFGFLGSNGCGKSTTMKMLTGLLTPSEGEARLFGEVLDASDMATRKRVGYMSQSFSLYSELTVRQNLLLHAQLFELPSAQIPGRVAEMLTRFDLADAADSRPDSLPLGLRQRLQLAVAVIHRPEVLILDEPTSGVDPVARDSFWRMLIALSRDDGVTIFISTHFMNEAERCDRISLMHAGKVLAVGAPHELVERRGAADLEQTFIAYLEDATGASRDGEETSFVAPREVAAPRRRFDPARLWAYARRETMEILRDRLRLAFAILGPLVLMMTFGFGISFDVENLTYAVYDQDNTLESRELLESFSGSRYFKQAPDIKSAAEVDRRLASGELKLAIEVPHGFGRDLLTGKSPEVAVWIDGSMPFRAETVRSYVTGLSQAYLAEQYRRHAMASPTPPINIETRFRYNQAFKSVYSIIPGVITLILMLIPAMLTAVGVVREKEVGSITNFRSTPVTATEFLLGKQIPYALLSFLSFVLLLLGAMVVFGVPVRGSALALIGGALLYVFSTTALGVLFSSFLRTQIAAIFIVAIISIIPAVNFSGLLVPVSSLSQTGRLFGEAFPAAWFQEVSIGAFTKGMGFWMLAPNLVVLFGFGLVYLIGAILALRKQEA</sequence>
<dbReference type="OrthoDB" id="9805029at2"/>
<dbReference type="GO" id="GO:0016887">
    <property type="term" value="F:ATP hydrolysis activity"/>
    <property type="evidence" value="ECO:0007669"/>
    <property type="project" value="InterPro"/>
</dbReference>
<feature type="transmembrane region" description="Helical" evidence="9">
    <location>
        <begin position="874"/>
        <end position="899"/>
    </location>
</feature>
<dbReference type="PANTHER" id="PTHR43038">
    <property type="entry name" value="ATP-BINDING CASSETTE, SUB-FAMILY H, MEMBER 1"/>
    <property type="match status" value="1"/>
</dbReference>
<dbReference type="InterPro" id="IPR027417">
    <property type="entry name" value="P-loop_NTPase"/>
</dbReference>
<dbReference type="Gene3D" id="3.40.50.300">
    <property type="entry name" value="P-loop containing nucleotide triphosphate hydrolases"/>
    <property type="match status" value="2"/>
</dbReference>
<feature type="domain" description="ABC transporter" evidence="10">
    <location>
        <begin position="6"/>
        <end position="241"/>
    </location>
</feature>
<dbReference type="PROSITE" id="PS50893">
    <property type="entry name" value="ABC_TRANSPORTER_2"/>
    <property type="match status" value="2"/>
</dbReference>
<gene>
    <name evidence="12" type="ORF">DNX69_18435</name>
</gene>
<protein>
    <submittedName>
        <fullName evidence="12">ABC transporter ATP-binding protein/permease</fullName>
    </submittedName>
</protein>
<comment type="function">
    <text evidence="8">Involved in beta-(1--&gt;2)glucan export. Transmembrane domains (TMD) form a pore in the inner membrane and the ATP-binding domain (NBD) is responsible for energy generation.</text>
</comment>
<evidence type="ECO:0000313" key="13">
    <source>
        <dbReference type="Proteomes" id="UP000248134"/>
    </source>
</evidence>
<feature type="transmembrane region" description="Helical" evidence="9">
    <location>
        <begin position="707"/>
        <end position="732"/>
    </location>
</feature>
<dbReference type="InterPro" id="IPR003593">
    <property type="entry name" value="AAA+_ATPase"/>
</dbReference>
<dbReference type="Proteomes" id="UP000248134">
    <property type="component" value="Unassembled WGS sequence"/>
</dbReference>
<evidence type="ECO:0000256" key="3">
    <source>
        <dbReference type="ARBA" id="ARBA00022692"/>
    </source>
</evidence>
<proteinExistence type="inferred from homology"/>
<reference evidence="12 13" key="1">
    <citation type="submission" date="2018-06" db="EMBL/GenBank/DDBJ databases">
        <title>Draft Whole-Genome Sequence of the purple photosynthetic bacterium Rhodospeudomonas palustris XCP.</title>
        <authorList>
            <person name="Rayyan A."/>
            <person name="Meyer T.E."/>
            <person name="Kyndt J.A."/>
        </authorList>
    </citation>
    <scope>NUCLEOTIDE SEQUENCE [LARGE SCALE GENOMIC DNA]</scope>
    <source>
        <strain evidence="12 13">XCP</strain>
    </source>
</reference>
<dbReference type="CDD" id="cd03230">
    <property type="entry name" value="ABC_DR_subfamily_A"/>
    <property type="match status" value="1"/>
</dbReference>
<dbReference type="SMART" id="SM00382">
    <property type="entry name" value="AAA"/>
    <property type="match status" value="2"/>
</dbReference>
<dbReference type="PANTHER" id="PTHR43038:SF4">
    <property type="entry name" value="RIBOSOME-ASSOCIATED ATPASE"/>
    <property type="match status" value="1"/>
</dbReference>
<keyword evidence="3 9" id="KW-0812">Transmembrane</keyword>
<dbReference type="NCBIfam" id="NF033858">
    <property type="entry name" value="ABC2_perm_RbbA"/>
    <property type="match status" value="1"/>
</dbReference>
<dbReference type="Gene3D" id="3.40.1710.10">
    <property type="entry name" value="abc type-2 transporter like domain"/>
    <property type="match status" value="1"/>
</dbReference>
<dbReference type="EMBL" id="QKQS01000023">
    <property type="protein sequence ID" value="PZA11271.1"/>
    <property type="molecule type" value="Genomic_DNA"/>
</dbReference>
<evidence type="ECO:0000256" key="5">
    <source>
        <dbReference type="ARBA" id="ARBA00022840"/>
    </source>
</evidence>
<dbReference type="InterPro" id="IPR047651">
    <property type="entry name" value="ABC2_perm_RbbA"/>
</dbReference>
<feature type="transmembrane region" description="Helical" evidence="9">
    <location>
        <begin position="553"/>
        <end position="575"/>
    </location>
</feature>
<dbReference type="PROSITE" id="PS00211">
    <property type="entry name" value="ABC_TRANSPORTER_1"/>
    <property type="match status" value="1"/>
</dbReference>
<evidence type="ECO:0000256" key="8">
    <source>
        <dbReference type="ARBA" id="ARBA00024722"/>
    </source>
</evidence>